<keyword evidence="1" id="KW-0805">Transcription regulation</keyword>
<dbReference type="AlphaFoldDB" id="A0A0A9HPL8"/>
<comment type="subunit">
    <text evidence="1">Component of the FACT complex.</text>
</comment>
<protein>
    <recommendedName>
        <fullName evidence="1">FACT complex subunit</fullName>
    </recommendedName>
</protein>
<dbReference type="GO" id="GO:0035101">
    <property type="term" value="C:FACT complex"/>
    <property type="evidence" value="ECO:0007669"/>
    <property type="project" value="UniProtKB-UniRule"/>
</dbReference>
<dbReference type="Pfam" id="PF14826">
    <property type="entry name" value="FACT-Spt16_Nlob"/>
    <property type="match status" value="1"/>
</dbReference>
<dbReference type="FunFam" id="3.40.350.10:FF:000006">
    <property type="entry name" value="FACT complex subunit SPT16"/>
    <property type="match status" value="1"/>
</dbReference>
<proteinExistence type="inferred from homology"/>
<reference evidence="3" key="2">
    <citation type="journal article" date="2015" name="Data Brief">
        <title>Shoot transcriptome of the giant reed, Arundo donax.</title>
        <authorList>
            <person name="Barrero R.A."/>
            <person name="Guerrero F.D."/>
            <person name="Moolhuijzen P."/>
            <person name="Goolsby J.A."/>
            <person name="Tidwell J."/>
            <person name="Bellgard S.E."/>
            <person name="Bellgard M.I."/>
        </authorList>
    </citation>
    <scope>NUCLEOTIDE SEQUENCE</scope>
    <source>
        <tissue evidence="3">Shoot tissue taken approximately 20 cm above the soil surface</tissue>
    </source>
</reference>
<dbReference type="EMBL" id="GBRH01161055">
    <property type="protein sequence ID" value="JAE36841.1"/>
    <property type="molecule type" value="Transcribed_RNA"/>
</dbReference>
<dbReference type="PANTHER" id="PTHR13980">
    <property type="entry name" value="CDC68 RELATED"/>
    <property type="match status" value="1"/>
</dbReference>
<keyword evidence="1" id="KW-0234">DNA repair</keyword>
<dbReference type="GO" id="GO:0031491">
    <property type="term" value="F:nucleosome binding"/>
    <property type="evidence" value="ECO:0007669"/>
    <property type="project" value="TreeGrafter"/>
</dbReference>
<keyword evidence="1" id="KW-0227">DNA damage</keyword>
<dbReference type="GO" id="GO:0006368">
    <property type="term" value="P:transcription elongation by RNA polymerase II"/>
    <property type="evidence" value="ECO:0007669"/>
    <property type="project" value="TreeGrafter"/>
</dbReference>
<dbReference type="InterPro" id="IPR029148">
    <property type="entry name" value="FACT-SPT16_Nlobe"/>
</dbReference>
<reference evidence="3" key="1">
    <citation type="submission" date="2014-09" db="EMBL/GenBank/DDBJ databases">
        <authorList>
            <person name="Magalhaes I.L.F."/>
            <person name="Oliveira U."/>
            <person name="Santos F.R."/>
            <person name="Vidigal T.H.D.A."/>
            <person name="Brescovit A.D."/>
            <person name="Santos A.J."/>
        </authorList>
    </citation>
    <scope>NUCLEOTIDE SEQUENCE</scope>
    <source>
        <tissue evidence="3">Shoot tissue taken approximately 20 cm above the soil surface</tissue>
    </source>
</reference>
<comment type="function">
    <text evidence="1">Component of the FACT complex, a general chromatin factor that acts to reorganize nucleosomes. The FACT complex is involved in multiple processes that require DNA as a template such as mRNA elongation, DNA replication and DNA repair. During transcription elongation the FACT complex acts as a histone chaperone that both destabilizes and restores nucleosomal structure. It facilitates the passage of RNA polymerase II and transcription by promoting the dissociation of one histone H2A-H2B dimer from the nucleosome, then subsequently promotes the reestablishment of the nucleosome following the passage of RNA polymerase II.</text>
</comment>
<organism evidence="3">
    <name type="scientific">Arundo donax</name>
    <name type="common">Giant reed</name>
    <name type="synonym">Donax arundinaceus</name>
    <dbReference type="NCBI Taxonomy" id="35708"/>
    <lineage>
        <taxon>Eukaryota</taxon>
        <taxon>Viridiplantae</taxon>
        <taxon>Streptophyta</taxon>
        <taxon>Embryophyta</taxon>
        <taxon>Tracheophyta</taxon>
        <taxon>Spermatophyta</taxon>
        <taxon>Magnoliopsida</taxon>
        <taxon>Liliopsida</taxon>
        <taxon>Poales</taxon>
        <taxon>Poaceae</taxon>
        <taxon>PACMAD clade</taxon>
        <taxon>Arundinoideae</taxon>
        <taxon>Arundineae</taxon>
        <taxon>Arundo</taxon>
    </lineage>
</organism>
<name>A0A0A9HPL8_ARUDO</name>
<dbReference type="GO" id="GO:0006260">
    <property type="term" value="P:DNA replication"/>
    <property type="evidence" value="ECO:0007669"/>
    <property type="project" value="UniProtKB-KW"/>
</dbReference>
<feature type="domain" description="FACT complex subunit SPT16 N-terminal lobe" evidence="2">
    <location>
        <begin position="20"/>
        <end position="181"/>
    </location>
</feature>
<dbReference type="Gene3D" id="3.40.350.10">
    <property type="entry name" value="Creatinase/prolidase N-terminal domain"/>
    <property type="match status" value="1"/>
</dbReference>
<dbReference type="InterPro" id="IPR029149">
    <property type="entry name" value="Creatin/AminoP/Spt16_N"/>
</dbReference>
<dbReference type="GO" id="GO:0006281">
    <property type="term" value="P:DNA repair"/>
    <property type="evidence" value="ECO:0007669"/>
    <property type="project" value="UniProtKB-UniRule"/>
</dbReference>
<dbReference type="InterPro" id="IPR040258">
    <property type="entry name" value="Spt16"/>
</dbReference>
<keyword evidence="1" id="KW-0235">DNA replication</keyword>
<accession>A0A0A9HPL8</accession>
<evidence type="ECO:0000259" key="2">
    <source>
        <dbReference type="SMART" id="SM01285"/>
    </source>
</evidence>
<keyword evidence="1" id="KW-0804">Transcription</keyword>
<evidence type="ECO:0000313" key="3">
    <source>
        <dbReference type="EMBL" id="JAE36841.1"/>
    </source>
</evidence>
<comment type="subcellular location">
    <subcellularLocation>
        <location evidence="1">Nucleus</location>
    </subcellularLocation>
    <subcellularLocation>
        <location evidence="1">Chromosome</location>
    </subcellularLocation>
</comment>
<keyword evidence="1" id="KW-0539">Nucleus</keyword>
<evidence type="ECO:0000256" key="1">
    <source>
        <dbReference type="RuleBase" id="RU367052"/>
    </source>
</evidence>
<sequence length="219" mass="24217">MAILEALDQTLAPVSGSASVSPEIFIRCLKKFYSHWNTSDLWGSSSAIAVATPPPSENIRYQKSLALSTWFFGREFADTIMVFLSRQIHFLSRQEGSKLLEPLRMPVSKALGLDIVLHNLEGDNGSALMDKILHTIFANSGSNSLIIGHIAREKPEGKILEEWSQKLHGSRLKLYDVSAGLSELAVKDVRDYVCEKGCIFNCISHEEVCSSKPGEDYSA</sequence>
<comment type="similarity">
    <text evidence="1">Belongs to the peptidase M24 family. SPT16 subfamily.</text>
</comment>
<keyword evidence="1" id="KW-0158">Chromosome</keyword>
<dbReference type="PANTHER" id="PTHR13980:SF16">
    <property type="entry name" value="FACT COMPLEX SUBUNIT"/>
    <property type="match status" value="1"/>
</dbReference>
<dbReference type="SMART" id="SM01285">
    <property type="entry name" value="FACT-Spt16_Nlob"/>
    <property type="match status" value="1"/>
</dbReference>